<dbReference type="STRING" id="3750.A0A498HSU6"/>
<dbReference type="Gene3D" id="3.90.226.10">
    <property type="entry name" value="2-enoyl-CoA Hydratase, Chain A, domain 1"/>
    <property type="match status" value="2"/>
</dbReference>
<dbReference type="InterPro" id="IPR045004">
    <property type="entry name" value="ECH_dom"/>
</dbReference>
<dbReference type="SUPFAM" id="SSF52096">
    <property type="entry name" value="ClpP/crotonase"/>
    <property type="match status" value="1"/>
</dbReference>
<evidence type="ECO:0000259" key="3">
    <source>
        <dbReference type="Pfam" id="PF16113"/>
    </source>
</evidence>
<dbReference type="Pfam" id="PF16113">
    <property type="entry name" value="ECH_2"/>
    <property type="match status" value="1"/>
</dbReference>
<protein>
    <recommendedName>
        <fullName evidence="2">3-hydroxyisobutyryl-CoA hydrolase</fullName>
        <shortName evidence="2">HIB-CoA hydrolase</shortName>
        <shortName evidence="2">HIBYL-CoA-H</shortName>
        <ecNumber evidence="2">3.1.2.4</ecNumber>
    </recommendedName>
    <alternativeName>
        <fullName evidence="2">3-hydroxyisobutyryl-coenzyme A hydrolase</fullName>
    </alternativeName>
</protein>
<evidence type="ECO:0000313" key="4">
    <source>
        <dbReference type="EMBL" id="RXH73052.1"/>
    </source>
</evidence>
<evidence type="ECO:0000256" key="2">
    <source>
        <dbReference type="RuleBase" id="RU369070"/>
    </source>
</evidence>
<evidence type="ECO:0000256" key="1">
    <source>
        <dbReference type="ARBA" id="ARBA00022801"/>
    </source>
</evidence>
<dbReference type="AlphaFoldDB" id="A0A498HSU6"/>
<dbReference type="GO" id="GO:0006574">
    <property type="term" value="P:L-valine catabolic process"/>
    <property type="evidence" value="ECO:0007669"/>
    <property type="project" value="UniProtKB-UniRule"/>
</dbReference>
<accession>A0A498HSU6</accession>
<dbReference type="PANTHER" id="PTHR43176">
    <property type="entry name" value="3-HYDROXYISOBUTYRYL-COA HYDROLASE-RELATED"/>
    <property type="match status" value="1"/>
</dbReference>
<gene>
    <name evidence="4" type="ORF">DVH24_012736</name>
</gene>
<comment type="function">
    <text evidence="2">Hydrolyzes 3-hydroxyisobutyryl-CoA (HIBYL-CoA), a saline catabolite. Has high activity toward isobutyryl-CoA. Could be an isobutyryl-CoA dehydrogenase that functions in valine catabolism.</text>
</comment>
<dbReference type="GO" id="GO:0003860">
    <property type="term" value="F:3-hydroxyisobutyryl-CoA hydrolase activity"/>
    <property type="evidence" value="ECO:0007669"/>
    <property type="project" value="UniProtKB-UniRule"/>
</dbReference>
<feature type="domain" description="Enoyl-CoA hydratase/isomerase" evidence="3">
    <location>
        <begin position="48"/>
        <end position="132"/>
    </location>
</feature>
<keyword evidence="5" id="KW-1185">Reference proteome</keyword>
<comment type="similarity">
    <text evidence="2">Belongs to the enoyl-CoA hydratase/isomerase family.</text>
</comment>
<comment type="pathway">
    <text evidence="2">Amino-acid degradation; L-valine degradation.</text>
</comment>
<dbReference type="InterPro" id="IPR032259">
    <property type="entry name" value="HIBYL-CoA-H"/>
</dbReference>
<keyword evidence="1 2" id="KW-0378">Hydrolase</keyword>
<sequence length="234" mass="26504">MTSKVKNTTAKFRLTKKVLGKKKEEAISGPNKHIGRFIFKSDPSVQTLAARLKRLYESWEDSPDVGFVLMKREGLLFWADAVSLYQLVNEGNVDECKKFFEMLYKFMHIQGTYLKPHVAIMDGITMGAGASLAREYRTSLAAISNRVSSDFSEGVRARLVDKDFAPKWNPPSLKDVAKDMVDCYFSRLPEAADIIARDIYAREIHPKNETELVKTLVSSRVVKSFRNRVVSAES</sequence>
<evidence type="ECO:0000313" key="5">
    <source>
        <dbReference type="Proteomes" id="UP000290289"/>
    </source>
</evidence>
<comment type="catalytic activity">
    <reaction evidence="2">
        <text>3-hydroxy-2-methylpropanoyl-CoA + H2O = 3-hydroxy-2-methylpropanoate + CoA + H(+)</text>
        <dbReference type="Rhea" id="RHEA:20888"/>
        <dbReference type="ChEBI" id="CHEBI:11805"/>
        <dbReference type="ChEBI" id="CHEBI:15377"/>
        <dbReference type="ChEBI" id="CHEBI:15378"/>
        <dbReference type="ChEBI" id="CHEBI:57287"/>
        <dbReference type="ChEBI" id="CHEBI:57340"/>
        <dbReference type="EC" id="3.1.2.4"/>
    </reaction>
</comment>
<dbReference type="InterPro" id="IPR029045">
    <property type="entry name" value="ClpP/crotonase-like_dom_sf"/>
</dbReference>
<name>A0A498HSU6_MALDO</name>
<comment type="caution">
    <text evidence="4">The sequence shown here is derived from an EMBL/GenBank/DDBJ whole genome shotgun (WGS) entry which is preliminary data.</text>
</comment>
<proteinExistence type="inferred from homology"/>
<dbReference type="EC" id="3.1.2.4" evidence="2"/>
<organism evidence="4 5">
    <name type="scientific">Malus domestica</name>
    <name type="common">Apple</name>
    <name type="synonym">Pyrus malus</name>
    <dbReference type="NCBI Taxonomy" id="3750"/>
    <lineage>
        <taxon>Eukaryota</taxon>
        <taxon>Viridiplantae</taxon>
        <taxon>Streptophyta</taxon>
        <taxon>Embryophyta</taxon>
        <taxon>Tracheophyta</taxon>
        <taxon>Spermatophyta</taxon>
        <taxon>Magnoliopsida</taxon>
        <taxon>eudicotyledons</taxon>
        <taxon>Gunneridae</taxon>
        <taxon>Pentapetalae</taxon>
        <taxon>rosids</taxon>
        <taxon>fabids</taxon>
        <taxon>Rosales</taxon>
        <taxon>Rosaceae</taxon>
        <taxon>Amygdaloideae</taxon>
        <taxon>Maleae</taxon>
        <taxon>Malus</taxon>
    </lineage>
</organism>
<dbReference type="EMBL" id="RDQH01000341">
    <property type="protein sequence ID" value="RXH73052.1"/>
    <property type="molecule type" value="Genomic_DNA"/>
</dbReference>
<reference evidence="4 5" key="1">
    <citation type="submission" date="2018-10" db="EMBL/GenBank/DDBJ databases">
        <title>A high-quality apple genome assembly.</title>
        <authorList>
            <person name="Hu J."/>
        </authorList>
    </citation>
    <scope>NUCLEOTIDE SEQUENCE [LARGE SCALE GENOMIC DNA]</scope>
    <source>
        <strain evidence="5">cv. HFTH1</strain>
        <tissue evidence="4">Young leaf</tissue>
    </source>
</reference>
<dbReference type="Proteomes" id="UP000290289">
    <property type="component" value="Chromosome 15"/>
</dbReference>
<dbReference type="PANTHER" id="PTHR43176:SF14">
    <property type="entry name" value="SMALL RIBOSOMAL SUBUNIT PROTEIN MS47"/>
    <property type="match status" value="1"/>
</dbReference>